<gene>
    <name evidence="3" type="ORF">DI544_13300</name>
</gene>
<dbReference type="NCBIfam" id="NF035944">
    <property type="entry name" value="PEPxxWA-CTERM"/>
    <property type="match status" value="1"/>
</dbReference>
<feature type="domain" description="Ice-binding protein C-terminal" evidence="2">
    <location>
        <begin position="72"/>
        <end position="97"/>
    </location>
</feature>
<dbReference type="EMBL" id="QFQI01000013">
    <property type="protein sequence ID" value="PZQ58817.1"/>
    <property type="molecule type" value="Genomic_DNA"/>
</dbReference>
<name>A0A2W5QLV0_9SPHN</name>
<dbReference type="InterPro" id="IPR013424">
    <property type="entry name" value="Ice-binding_C"/>
</dbReference>
<protein>
    <recommendedName>
        <fullName evidence="2">Ice-binding protein C-terminal domain-containing protein</fullName>
    </recommendedName>
</protein>
<sequence length="105" mass="10823">MASQVAWLRDRSSGDDLLRLDGLGNGANGATSVLLGPGSYELRLQDASAPAVGAGGVAAAGLSSQYSFTMRAVPEPATWAMLLTGFGVVGGTLRRRRRRMSSSPA</sequence>
<evidence type="ECO:0000313" key="4">
    <source>
        <dbReference type="Proteomes" id="UP000249229"/>
    </source>
</evidence>
<reference evidence="3 4" key="1">
    <citation type="submission" date="2017-08" db="EMBL/GenBank/DDBJ databases">
        <title>Infants hospitalized years apart are colonized by the same room-sourced microbial strains.</title>
        <authorList>
            <person name="Brooks B."/>
            <person name="Olm M.R."/>
            <person name="Firek B.A."/>
            <person name="Baker R."/>
            <person name="Thomas B.C."/>
            <person name="Morowitz M.J."/>
            <person name="Banfield J.F."/>
        </authorList>
    </citation>
    <scope>NUCLEOTIDE SEQUENCE [LARGE SCALE GENOMIC DNA]</scope>
    <source>
        <strain evidence="3">S2_005_001_R1_22</strain>
    </source>
</reference>
<comment type="caution">
    <text evidence="3">The sequence shown here is derived from an EMBL/GenBank/DDBJ whole genome shotgun (WGS) entry which is preliminary data.</text>
</comment>
<keyword evidence="1" id="KW-0472">Membrane</keyword>
<keyword evidence="1" id="KW-1133">Transmembrane helix</keyword>
<organism evidence="3 4">
    <name type="scientific">Sphingomonas taxi</name>
    <dbReference type="NCBI Taxonomy" id="1549858"/>
    <lineage>
        <taxon>Bacteria</taxon>
        <taxon>Pseudomonadati</taxon>
        <taxon>Pseudomonadota</taxon>
        <taxon>Alphaproteobacteria</taxon>
        <taxon>Sphingomonadales</taxon>
        <taxon>Sphingomonadaceae</taxon>
        <taxon>Sphingomonas</taxon>
    </lineage>
</organism>
<proteinExistence type="predicted"/>
<evidence type="ECO:0000256" key="1">
    <source>
        <dbReference type="SAM" id="Phobius"/>
    </source>
</evidence>
<evidence type="ECO:0000259" key="2">
    <source>
        <dbReference type="Pfam" id="PF07589"/>
    </source>
</evidence>
<feature type="transmembrane region" description="Helical" evidence="1">
    <location>
        <begin position="76"/>
        <end position="93"/>
    </location>
</feature>
<dbReference type="Proteomes" id="UP000249229">
    <property type="component" value="Unassembled WGS sequence"/>
</dbReference>
<accession>A0A2W5QLV0</accession>
<dbReference type="NCBIfam" id="TIGR02595">
    <property type="entry name" value="PEP_CTERM"/>
    <property type="match status" value="1"/>
</dbReference>
<dbReference type="Pfam" id="PF07589">
    <property type="entry name" value="PEP-CTERM"/>
    <property type="match status" value="1"/>
</dbReference>
<keyword evidence="1" id="KW-0812">Transmembrane</keyword>
<evidence type="ECO:0000313" key="3">
    <source>
        <dbReference type="EMBL" id="PZQ58817.1"/>
    </source>
</evidence>
<dbReference type="AlphaFoldDB" id="A0A2W5QLV0"/>